<evidence type="ECO:0000313" key="12">
    <source>
        <dbReference type="EMBL" id="WEW60273.1"/>
    </source>
</evidence>
<proteinExistence type="inferred from homology"/>
<evidence type="ECO:0000256" key="8">
    <source>
        <dbReference type="ARBA" id="ARBA00022490"/>
    </source>
</evidence>
<evidence type="ECO:0000256" key="10">
    <source>
        <dbReference type="SAM" id="MobiDB-lite"/>
    </source>
</evidence>
<keyword evidence="9" id="KW-0539">Nucleus</keyword>
<evidence type="ECO:0000256" key="7">
    <source>
        <dbReference type="ARBA" id="ARBA00018400"/>
    </source>
</evidence>
<dbReference type="PANTHER" id="PTHR18829">
    <property type="entry name" value="PROTEIN YAE1 HOMOLOG"/>
    <property type="match status" value="1"/>
</dbReference>
<gene>
    <name evidence="12" type="primary">YAE1</name>
    <name evidence="12" type="ORF">PRK78_005758</name>
</gene>
<dbReference type="GO" id="GO:0005634">
    <property type="term" value="C:nucleus"/>
    <property type="evidence" value="ECO:0007669"/>
    <property type="project" value="UniProtKB-SubCell"/>
</dbReference>
<keyword evidence="13" id="KW-1185">Reference proteome</keyword>
<sequence>MSPSPTTSSTPPSPSSSSTALISPTPTPTPLQLAPSAETTTTTTTTSSSSSSSSSSSTEPSELPSLRRQHHTAGYRDGLVAAKHAHVQRGFDAWFPVGAQLGVRAGVVLGVLEGMGRCASNAGGAGAGTVDVAGLYAVARRELAVSGVFGGVVREEEEEGAEEVVVVGERLERVGEEVVARWEGVVMGLLGERR</sequence>
<dbReference type="Pfam" id="PF09811">
    <property type="entry name" value="Yae1_N"/>
    <property type="match status" value="1"/>
</dbReference>
<protein>
    <recommendedName>
        <fullName evidence="7">Protein YAE1</fullName>
    </recommendedName>
    <alternativeName>
        <fullName evidence="6">Protein yae1</fullName>
    </alternativeName>
</protein>
<comment type="similarity">
    <text evidence="4">Belongs to the YAE1 family.</text>
</comment>
<evidence type="ECO:0000256" key="9">
    <source>
        <dbReference type="ARBA" id="ARBA00023242"/>
    </source>
</evidence>
<evidence type="ECO:0000256" key="2">
    <source>
        <dbReference type="ARBA" id="ARBA00004123"/>
    </source>
</evidence>
<comment type="subcellular location">
    <subcellularLocation>
        <location evidence="3">Cytoplasm</location>
    </subcellularLocation>
    <subcellularLocation>
        <location evidence="2">Nucleus</location>
    </subcellularLocation>
</comment>
<organism evidence="12 13">
    <name type="scientific">Emydomyces testavorans</name>
    <dbReference type="NCBI Taxonomy" id="2070801"/>
    <lineage>
        <taxon>Eukaryota</taxon>
        <taxon>Fungi</taxon>
        <taxon>Dikarya</taxon>
        <taxon>Ascomycota</taxon>
        <taxon>Pezizomycotina</taxon>
        <taxon>Eurotiomycetes</taxon>
        <taxon>Eurotiomycetidae</taxon>
        <taxon>Onygenales</taxon>
        <taxon>Nannizziopsiaceae</taxon>
        <taxon>Emydomyces</taxon>
    </lineage>
</organism>
<evidence type="ECO:0000256" key="4">
    <source>
        <dbReference type="ARBA" id="ARBA00007096"/>
    </source>
</evidence>
<dbReference type="GO" id="GO:0005737">
    <property type="term" value="C:cytoplasm"/>
    <property type="evidence" value="ECO:0007669"/>
    <property type="project" value="UniProtKB-SubCell"/>
</dbReference>
<dbReference type="Proteomes" id="UP001219355">
    <property type="component" value="Chromosome 4"/>
</dbReference>
<dbReference type="PANTHER" id="PTHR18829:SF0">
    <property type="entry name" value="PROTEIN YAE1 HOMOLOG"/>
    <property type="match status" value="1"/>
</dbReference>
<comment type="subunit">
    <text evidence="5">May form a complex with LTO1.</text>
</comment>
<comment type="function">
    <text evidence="1">The complex LTO1:YAE1 may function as a target specific adapter that probably recruits apo-RPLI1 to the cytosolic iron-sulfur protein assembly (CIA) complex machinery. May be required for biogenesis of the large ribosomal subunit and initiation of translation.</text>
</comment>
<feature type="region of interest" description="Disordered" evidence="10">
    <location>
        <begin position="1"/>
        <end position="68"/>
    </location>
</feature>
<dbReference type="InterPro" id="IPR019191">
    <property type="entry name" value="Essential_protein_Yae1_N"/>
</dbReference>
<dbReference type="EMBL" id="CP120630">
    <property type="protein sequence ID" value="WEW60273.1"/>
    <property type="molecule type" value="Genomic_DNA"/>
</dbReference>
<evidence type="ECO:0000256" key="6">
    <source>
        <dbReference type="ARBA" id="ARBA00017286"/>
    </source>
</evidence>
<evidence type="ECO:0000259" key="11">
    <source>
        <dbReference type="Pfam" id="PF09811"/>
    </source>
</evidence>
<feature type="domain" description="Essential protein Yae1 N-terminal" evidence="11">
    <location>
        <begin position="74"/>
        <end position="112"/>
    </location>
</feature>
<evidence type="ECO:0000313" key="13">
    <source>
        <dbReference type="Proteomes" id="UP001219355"/>
    </source>
</evidence>
<dbReference type="InterPro" id="IPR038881">
    <property type="entry name" value="Yae1-like"/>
</dbReference>
<accession>A0AAF0DKT9</accession>
<feature type="compositionally biased region" description="Low complexity" evidence="10">
    <location>
        <begin position="1"/>
        <end position="66"/>
    </location>
</feature>
<evidence type="ECO:0000256" key="5">
    <source>
        <dbReference type="ARBA" id="ARBA00011427"/>
    </source>
</evidence>
<evidence type="ECO:0000256" key="1">
    <source>
        <dbReference type="ARBA" id="ARBA00003836"/>
    </source>
</evidence>
<name>A0AAF0DKT9_9EURO</name>
<evidence type="ECO:0000256" key="3">
    <source>
        <dbReference type="ARBA" id="ARBA00004496"/>
    </source>
</evidence>
<keyword evidence="8" id="KW-0963">Cytoplasm</keyword>
<dbReference type="AlphaFoldDB" id="A0AAF0DKT9"/>
<reference evidence="12" key="1">
    <citation type="submission" date="2023-03" db="EMBL/GenBank/DDBJ databases">
        <title>Emydomyces testavorans Genome Sequence.</title>
        <authorList>
            <person name="Hoyer L."/>
        </authorList>
    </citation>
    <scope>NUCLEOTIDE SEQUENCE</scope>
    <source>
        <strain evidence="12">16-2883</strain>
    </source>
</reference>